<comment type="caution">
    <text evidence="1">The sequence shown here is derived from an EMBL/GenBank/DDBJ whole genome shotgun (WGS) entry which is preliminary data.</text>
</comment>
<reference evidence="1" key="1">
    <citation type="submission" date="2022-10" db="EMBL/GenBank/DDBJ databases">
        <title>Complete Genome of Trichothecium roseum strain YXFP-22015, a Plant Pathogen Isolated from Citrus.</title>
        <authorList>
            <person name="Wang Y."/>
            <person name="Zhu L."/>
        </authorList>
    </citation>
    <scope>NUCLEOTIDE SEQUENCE</scope>
    <source>
        <strain evidence="1">YXFP-22015</strain>
    </source>
</reference>
<sequence length="422" mass="46926">MRVVEDPLEDSELTLPSIRDLVSSSDEDKPDEGDNVDDEIDEASLAPLKSMTVASLKNLASYPNPQQNLAKKVLSRPINSIAWCGRSAVPKSPPSTRPIGSPQFEDNHIAKPHATTALLRAPPGLVYPQPSDVPNFNFKDGAADTKSAVPTHTNGHGTPQPLTAGPPGQRQYRPSSLKPPFKASYARSDLENLPIVQQGNIEGFAKQGQDTNARGPLPSLLSRQAEEKTYASMSTEFNEQQRYIASSSATVTDSWRDEIEAAQIRFLSHAAQPTPRQRMDPLTARWTDKALEAQHANIERHWYSGAGCMDFSPEQAIHEAKFRRMQHSIGVIGDARSKTECKDKRQYHPVGVKEAASIPTPEHARPLLNTALASISRVQTDSQVQSPWRMEPAVRSWTEQYRDLKRQYEERRKQENKNQSQG</sequence>
<dbReference type="EMBL" id="CM047940">
    <property type="protein sequence ID" value="KAI9904081.1"/>
    <property type="molecule type" value="Genomic_DNA"/>
</dbReference>
<protein>
    <submittedName>
        <fullName evidence="1">Uncharacterized protein</fullName>
    </submittedName>
</protein>
<proteinExistence type="predicted"/>
<accession>A0ACC0VCD9</accession>
<dbReference type="Proteomes" id="UP001163324">
    <property type="component" value="Chromosome 1"/>
</dbReference>
<evidence type="ECO:0000313" key="1">
    <source>
        <dbReference type="EMBL" id="KAI9904081.1"/>
    </source>
</evidence>
<gene>
    <name evidence="1" type="ORF">N3K66_000610</name>
</gene>
<name>A0ACC0VCD9_9HYPO</name>
<keyword evidence="2" id="KW-1185">Reference proteome</keyword>
<organism evidence="1 2">
    <name type="scientific">Trichothecium roseum</name>
    <dbReference type="NCBI Taxonomy" id="47278"/>
    <lineage>
        <taxon>Eukaryota</taxon>
        <taxon>Fungi</taxon>
        <taxon>Dikarya</taxon>
        <taxon>Ascomycota</taxon>
        <taxon>Pezizomycotina</taxon>
        <taxon>Sordariomycetes</taxon>
        <taxon>Hypocreomycetidae</taxon>
        <taxon>Hypocreales</taxon>
        <taxon>Hypocreales incertae sedis</taxon>
        <taxon>Trichothecium</taxon>
    </lineage>
</organism>
<evidence type="ECO:0000313" key="2">
    <source>
        <dbReference type="Proteomes" id="UP001163324"/>
    </source>
</evidence>